<dbReference type="KEGG" id="fro:AALO17_12160"/>
<proteinExistence type="predicted"/>
<name>A0A140DUM3_9FIRM</name>
<dbReference type="InterPro" id="IPR036866">
    <property type="entry name" value="RibonucZ/Hydroxyglut_hydro"/>
</dbReference>
<evidence type="ECO:0000313" key="2">
    <source>
        <dbReference type="EMBL" id="AMK54350.1"/>
    </source>
</evidence>
<sequence length="310" mass="35326">MPRRSKDILEMKGREGQSMYELTHIKGRTWTIESPARVGLYQLDDTRVVLIDAGSDKEAGRKIRQVLDRNHWQLAAIYITHSNADHIGGCRFLQDRTGCRIYAPGIECAFTKWSVLEPSFLYGGYPFKALRHKFLMAQPCDCRELTPDVLPEGLEMIDLPGHFFQMQGFRTADDVVFLADCLSSRETLKKYGLSFVYDVQAYLETLDRVRDMQAAVFVAAHAPVTEDIRALAAFNQEHVKNLLHQILEILAEPKTFEDILAALCGLYDIRLNPAQYVLVGSTVRSFLSYLADEGSVLYEFENGKMWWKAC</sequence>
<evidence type="ECO:0000259" key="1">
    <source>
        <dbReference type="SMART" id="SM00849"/>
    </source>
</evidence>
<dbReference type="STRING" id="1702221.AALO17_12160"/>
<dbReference type="SUPFAM" id="SSF56281">
    <property type="entry name" value="Metallo-hydrolase/oxidoreductase"/>
    <property type="match status" value="1"/>
</dbReference>
<dbReference type="PANTHER" id="PTHR23131:SF0">
    <property type="entry name" value="ENDORIBONUCLEASE LACTB2"/>
    <property type="match status" value="1"/>
</dbReference>
<keyword evidence="3" id="KW-1185">Reference proteome</keyword>
<protein>
    <submittedName>
        <fullName evidence="2">Metallo-beta-lactamase domain protein</fullName>
    </submittedName>
</protein>
<dbReference type="AlphaFoldDB" id="A0A140DUM3"/>
<reference evidence="2 3" key="1">
    <citation type="journal article" date="2016" name="Gut Pathog.">
        <title>Whole genome sequencing of "Faecalibaculum rodentium" ALO17, isolated from C57BL/6J laboratory mouse feces.</title>
        <authorList>
            <person name="Lim S."/>
            <person name="Chang D.H."/>
            <person name="Ahn S."/>
            <person name="Kim B.C."/>
        </authorList>
    </citation>
    <scope>NUCLEOTIDE SEQUENCE [LARGE SCALE GENOMIC DNA]</scope>
    <source>
        <strain evidence="2 3">Alo17</strain>
    </source>
</reference>
<gene>
    <name evidence="2" type="ORF">AALO17_12160</name>
</gene>
<dbReference type="PATRIC" id="fig|1702221.3.peg.1171"/>
<dbReference type="Proteomes" id="UP000069771">
    <property type="component" value="Chromosome"/>
</dbReference>
<dbReference type="Pfam" id="PF00753">
    <property type="entry name" value="Lactamase_B"/>
    <property type="match status" value="1"/>
</dbReference>
<dbReference type="SMART" id="SM00849">
    <property type="entry name" value="Lactamase_B"/>
    <property type="match status" value="1"/>
</dbReference>
<dbReference type="InterPro" id="IPR050662">
    <property type="entry name" value="Sec-metab_biosynth-thioest"/>
</dbReference>
<organism evidence="2 3">
    <name type="scientific">Faecalibaculum rodentium</name>
    <dbReference type="NCBI Taxonomy" id="1702221"/>
    <lineage>
        <taxon>Bacteria</taxon>
        <taxon>Bacillati</taxon>
        <taxon>Bacillota</taxon>
        <taxon>Erysipelotrichia</taxon>
        <taxon>Erysipelotrichales</taxon>
        <taxon>Erysipelotrichaceae</taxon>
        <taxon>Faecalibaculum</taxon>
    </lineage>
</organism>
<dbReference type="Gene3D" id="3.60.15.10">
    <property type="entry name" value="Ribonuclease Z/Hydroxyacylglutathione hydrolase-like"/>
    <property type="match status" value="1"/>
</dbReference>
<evidence type="ECO:0000313" key="3">
    <source>
        <dbReference type="Proteomes" id="UP000069771"/>
    </source>
</evidence>
<dbReference type="EMBL" id="CP011391">
    <property type="protein sequence ID" value="AMK54350.1"/>
    <property type="molecule type" value="Genomic_DNA"/>
</dbReference>
<accession>A0A140DUM3</accession>
<dbReference type="InterPro" id="IPR001279">
    <property type="entry name" value="Metallo-B-lactamas"/>
</dbReference>
<dbReference type="CDD" id="cd07743">
    <property type="entry name" value="metallo-hydrolase-like_MBL-fold"/>
    <property type="match status" value="1"/>
</dbReference>
<feature type="domain" description="Metallo-beta-lactamase" evidence="1">
    <location>
        <begin position="35"/>
        <end position="221"/>
    </location>
</feature>
<dbReference type="PANTHER" id="PTHR23131">
    <property type="entry name" value="ENDORIBONUCLEASE LACTB2"/>
    <property type="match status" value="1"/>
</dbReference>